<reference evidence="2" key="1">
    <citation type="journal article" date="2023" name="G3 (Bethesda)">
        <title>Genome assembly and association tests identify interacting loci associated with vigor, precocity, and sex in interspecific pistachio rootstocks.</title>
        <authorList>
            <person name="Palmer W."/>
            <person name="Jacygrad E."/>
            <person name="Sagayaradj S."/>
            <person name="Cavanaugh K."/>
            <person name="Han R."/>
            <person name="Bertier L."/>
            <person name="Beede B."/>
            <person name="Kafkas S."/>
            <person name="Golino D."/>
            <person name="Preece J."/>
            <person name="Michelmore R."/>
        </authorList>
    </citation>
    <scope>NUCLEOTIDE SEQUENCE [LARGE SCALE GENOMIC DNA]</scope>
</reference>
<proteinExistence type="predicted"/>
<organism evidence="1 2">
    <name type="scientific">Pistacia integerrima</name>
    <dbReference type="NCBI Taxonomy" id="434235"/>
    <lineage>
        <taxon>Eukaryota</taxon>
        <taxon>Viridiplantae</taxon>
        <taxon>Streptophyta</taxon>
        <taxon>Embryophyta</taxon>
        <taxon>Tracheophyta</taxon>
        <taxon>Spermatophyta</taxon>
        <taxon>Magnoliopsida</taxon>
        <taxon>eudicotyledons</taxon>
        <taxon>Gunneridae</taxon>
        <taxon>Pentapetalae</taxon>
        <taxon>rosids</taxon>
        <taxon>malvids</taxon>
        <taxon>Sapindales</taxon>
        <taxon>Anacardiaceae</taxon>
        <taxon>Pistacia</taxon>
    </lineage>
</organism>
<keyword evidence="2" id="KW-1185">Reference proteome</keyword>
<name>A0ACC0Y7R8_9ROSI</name>
<accession>A0ACC0Y7R8</accession>
<comment type="caution">
    <text evidence="1">The sequence shown here is derived from an EMBL/GenBank/DDBJ whole genome shotgun (WGS) entry which is preliminary data.</text>
</comment>
<dbReference type="EMBL" id="CM047743">
    <property type="protein sequence ID" value="KAJ0030560.1"/>
    <property type="molecule type" value="Genomic_DNA"/>
</dbReference>
<gene>
    <name evidence="1" type="ORF">Pint_14333</name>
</gene>
<sequence>MKDLAANLSSTETDTDDFVAVLDELLDGEAKKRAKKFHSWEPMNVLKRHVCRDEGSFEGMCCVCGQRLEKDLGVPLGLRLGNNDVVRLQTEDMKNLSRNKKLYLVLDLDHTLLNSTEIIRLTPQKEYLKIQTHPLQDVSGGSLFMLDSIHRMTKLRPFVQTFLKEASNMFKMYIYTMGDRPYALQMAKLLDPSGVYFGTRVISRDDGTQRHEKGLDVVLGHENAIVILDDTENAWKKRKDNLILMERYHFFSSSCHQFNNKFQSFSELKRDECELDGALGSVLKVLKQIHHIFFEELEDDIASRDVRQALKTVRKSVLKGCKIVFSHVFPQRLLAPSLANG</sequence>
<evidence type="ECO:0000313" key="1">
    <source>
        <dbReference type="EMBL" id="KAJ0030560.1"/>
    </source>
</evidence>
<protein>
    <submittedName>
        <fullName evidence="1">Uncharacterized protein</fullName>
    </submittedName>
</protein>
<dbReference type="Proteomes" id="UP001163603">
    <property type="component" value="Chromosome 8"/>
</dbReference>
<evidence type="ECO:0000313" key="2">
    <source>
        <dbReference type="Proteomes" id="UP001163603"/>
    </source>
</evidence>